<name>A0A8H6JCG1_9PEZI</name>
<keyword evidence="3" id="KW-1185">Reference proteome</keyword>
<gene>
    <name evidence="2" type="ORF">CSOJ01_06528</name>
</gene>
<evidence type="ECO:0000256" key="1">
    <source>
        <dbReference type="SAM" id="Phobius"/>
    </source>
</evidence>
<keyword evidence="1" id="KW-1133">Transmembrane helix</keyword>
<accession>A0A8H6JCG1</accession>
<evidence type="ECO:0000313" key="3">
    <source>
        <dbReference type="Proteomes" id="UP000652219"/>
    </source>
</evidence>
<proteinExistence type="predicted"/>
<protein>
    <submittedName>
        <fullName evidence="2">Uncharacterized protein</fullName>
    </submittedName>
</protein>
<keyword evidence="1" id="KW-0472">Membrane</keyword>
<evidence type="ECO:0000313" key="2">
    <source>
        <dbReference type="EMBL" id="KAF6810116.1"/>
    </source>
</evidence>
<comment type="caution">
    <text evidence="2">The sequence shown here is derived from an EMBL/GenBank/DDBJ whole genome shotgun (WGS) entry which is preliminary data.</text>
</comment>
<dbReference type="AlphaFoldDB" id="A0A8H6JCG1"/>
<feature type="transmembrane region" description="Helical" evidence="1">
    <location>
        <begin position="81"/>
        <end position="104"/>
    </location>
</feature>
<feature type="transmembrane region" description="Helical" evidence="1">
    <location>
        <begin position="196"/>
        <end position="215"/>
    </location>
</feature>
<sequence>MSTNWSLLRRQYQSTSRQSRREGEQGRCFLIAGVLDLHGTCAFDDSEQQPSRSSFKLHVPVVCPSSVVRCNKYKTGSFSRILFIFRILILLLGVDQGIAASITYGQRITLLDNGTLVLDHLTAVSAGLEEGDQDVVSDTPWHPSFYKDAEVPEESSREDALELQEWRTCEYASDQEHQEYTDRPTMATATVWMFDVANAVIVHSVIFLISLFPILKHIHKVNKSIYATMGPRK</sequence>
<reference evidence="2 3" key="1">
    <citation type="journal article" date="2020" name="Phytopathology">
        <title>Genome Sequence Resources of Colletotrichum truncatum, C. plurivorum, C. musicola, and C. sojae: Four Species Pathogenic to Soybean (Glycine max).</title>
        <authorList>
            <person name="Rogerio F."/>
            <person name="Boufleur T.R."/>
            <person name="Ciampi-Guillardi M."/>
            <person name="Sukno S.A."/>
            <person name="Thon M.R."/>
            <person name="Massola Junior N.S."/>
            <person name="Baroncelli R."/>
        </authorList>
    </citation>
    <scope>NUCLEOTIDE SEQUENCE [LARGE SCALE GENOMIC DNA]</scope>
    <source>
        <strain evidence="2 3">LFN0009</strain>
    </source>
</reference>
<dbReference type="EMBL" id="WIGN01000091">
    <property type="protein sequence ID" value="KAF6810116.1"/>
    <property type="molecule type" value="Genomic_DNA"/>
</dbReference>
<keyword evidence="1" id="KW-0812">Transmembrane</keyword>
<dbReference type="Proteomes" id="UP000652219">
    <property type="component" value="Unassembled WGS sequence"/>
</dbReference>
<organism evidence="2 3">
    <name type="scientific">Colletotrichum sojae</name>
    <dbReference type="NCBI Taxonomy" id="2175907"/>
    <lineage>
        <taxon>Eukaryota</taxon>
        <taxon>Fungi</taxon>
        <taxon>Dikarya</taxon>
        <taxon>Ascomycota</taxon>
        <taxon>Pezizomycotina</taxon>
        <taxon>Sordariomycetes</taxon>
        <taxon>Hypocreomycetidae</taxon>
        <taxon>Glomerellales</taxon>
        <taxon>Glomerellaceae</taxon>
        <taxon>Colletotrichum</taxon>
        <taxon>Colletotrichum orchidearum species complex</taxon>
    </lineage>
</organism>